<accession>A0ABR4GRU7</accession>
<dbReference type="Pfam" id="PF01048">
    <property type="entry name" value="PNP_UDP_1"/>
    <property type="match status" value="1"/>
</dbReference>
<dbReference type="InterPro" id="IPR035994">
    <property type="entry name" value="Nucleoside_phosphorylase_sf"/>
</dbReference>
<dbReference type="InterPro" id="IPR000845">
    <property type="entry name" value="Nucleoside_phosphorylase_d"/>
</dbReference>
<proteinExistence type="predicted"/>
<comment type="caution">
    <text evidence="2">The sequence shown here is derived from an EMBL/GenBank/DDBJ whole genome shotgun (WGS) entry which is preliminary data.</text>
</comment>
<feature type="domain" description="Nucleoside phosphorylase" evidence="1">
    <location>
        <begin position="10"/>
        <end position="289"/>
    </location>
</feature>
<dbReference type="Gene3D" id="3.40.50.1580">
    <property type="entry name" value="Nucleoside phosphorylase domain"/>
    <property type="match status" value="1"/>
</dbReference>
<sequence>MASPTLDDYTIAWICALPLEAAAARAMLDRAHPSPQGFSDPNAYEFGELNGHHIVIAYLPNGVYGTTSATAVVSRMCLTFRRLRYGLMVGIGGGVPGKNNDIRLGDVVVSKPGSKHSGVIQYDYGKTVQDGQFVQTGTLNQPPHALLSHLSQVEAKQLTTGSNTMSEIISGVLERYPKMKENFSPPEEHTDFLFDLSYHHINKESDCAKCDKEHLVKRQPRDRKAPYVHYGLIASGNQVMKDSGTRDRLAKEYGILCFEMEAAGLMNELPTLVIRGICDYCDSHKQKQWQGYAALTAAAFTKVLLSILPVQVATAAKSRHG</sequence>
<gene>
    <name evidence="2" type="ORF">BJX63DRAFT_416848</name>
</gene>
<evidence type="ECO:0000259" key="1">
    <source>
        <dbReference type="Pfam" id="PF01048"/>
    </source>
</evidence>
<keyword evidence="3" id="KW-1185">Reference proteome</keyword>
<dbReference type="EMBL" id="JBFXLT010000279">
    <property type="protein sequence ID" value="KAL2801647.1"/>
    <property type="molecule type" value="Genomic_DNA"/>
</dbReference>
<dbReference type="SUPFAM" id="SSF53167">
    <property type="entry name" value="Purine and uridine phosphorylases"/>
    <property type="match status" value="1"/>
</dbReference>
<name>A0ABR4GRU7_9EURO</name>
<evidence type="ECO:0000313" key="2">
    <source>
        <dbReference type="EMBL" id="KAL2801647.1"/>
    </source>
</evidence>
<organism evidence="2 3">
    <name type="scientific">Aspergillus granulosus</name>
    <dbReference type="NCBI Taxonomy" id="176169"/>
    <lineage>
        <taxon>Eukaryota</taxon>
        <taxon>Fungi</taxon>
        <taxon>Dikarya</taxon>
        <taxon>Ascomycota</taxon>
        <taxon>Pezizomycotina</taxon>
        <taxon>Eurotiomycetes</taxon>
        <taxon>Eurotiomycetidae</taxon>
        <taxon>Eurotiales</taxon>
        <taxon>Aspergillaceae</taxon>
        <taxon>Aspergillus</taxon>
        <taxon>Aspergillus subgen. Nidulantes</taxon>
    </lineage>
</organism>
<dbReference type="Proteomes" id="UP001610334">
    <property type="component" value="Unassembled WGS sequence"/>
</dbReference>
<dbReference type="PANTHER" id="PTHR46082:SF11">
    <property type="entry name" value="AAA+ ATPASE DOMAIN-CONTAINING PROTEIN-RELATED"/>
    <property type="match status" value="1"/>
</dbReference>
<reference evidence="2 3" key="1">
    <citation type="submission" date="2024-07" db="EMBL/GenBank/DDBJ databases">
        <title>Section-level genome sequencing and comparative genomics of Aspergillus sections Usti and Cavernicolus.</title>
        <authorList>
            <consortium name="Lawrence Berkeley National Laboratory"/>
            <person name="Nybo J.L."/>
            <person name="Vesth T.C."/>
            <person name="Theobald S."/>
            <person name="Frisvad J.C."/>
            <person name="Larsen T.O."/>
            <person name="Kjaerboelling I."/>
            <person name="Rothschild-Mancinelli K."/>
            <person name="Lyhne E.K."/>
            <person name="Kogle M.E."/>
            <person name="Barry K."/>
            <person name="Clum A."/>
            <person name="Na H."/>
            <person name="Ledsgaard L."/>
            <person name="Lin J."/>
            <person name="Lipzen A."/>
            <person name="Kuo A."/>
            <person name="Riley R."/>
            <person name="Mondo S."/>
            <person name="Labutti K."/>
            <person name="Haridas S."/>
            <person name="Pangalinan J."/>
            <person name="Salamov A.A."/>
            <person name="Simmons B.A."/>
            <person name="Magnuson J.K."/>
            <person name="Chen J."/>
            <person name="Drula E."/>
            <person name="Henrissat B."/>
            <person name="Wiebenga A."/>
            <person name="Lubbers R.J."/>
            <person name="Gomes A.C."/>
            <person name="Makela M.R."/>
            <person name="Stajich J."/>
            <person name="Grigoriev I.V."/>
            <person name="Mortensen U.H."/>
            <person name="De Vries R.P."/>
            <person name="Baker S.E."/>
            <person name="Andersen M.R."/>
        </authorList>
    </citation>
    <scope>NUCLEOTIDE SEQUENCE [LARGE SCALE GENOMIC DNA]</scope>
    <source>
        <strain evidence="2 3">CBS 588.65</strain>
    </source>
</reference>
<evidence type="ECO:0000313" key="3">
    <source>
        <dbReference type="Proteomes" id="UP001610334"/>
    </source>
</evidence>
<protein>
    <submittedName>
        <fullName evidence="2">Nucleoside phosphorylase domain-containing protein</fullName>
    </submittedName>
</protein>
<dbReference type="PANTHER" id="PTHR46082">
    <property type="entry name" value="ATP/GTP-BINDING PROTEIN-RELATED"/>
    <property type="match status" value="1"/>
</dbReference>
<dbReference type="InterPro" id="IPR053137">
    <property type="entry name" value="NLR-like"/>
</dbReference>